<feature type="transmembrane region" description="Helical" evidence="2">
    <location>
        <begin position="20"/>
        <end position="42"/>
    </location>
</feature>
<feature type="region of interest" description="Disordered" evidence="1">
    <location>
        <begin position="111"/>
        <end position="146"/>
    </location>
</feature>
<proteinExistence type="predicted"/>
<evidence type="ECO:0000256" key="2">
    <source>
        <dbReference type="SAM" id="Phobius"/>
    </source>
</evidence>
<protein>
    <recommendedName>
        <fullName evidence="4">Helix-turn-helix domain-containing protein</fullName>
    </recommendedName>
</protein>
<keyword evidence="2" id="KW-0472">Membrane</keyword>
<dbReference type="EMBL" id="CABM01000050">
    <property type="protein sequence ID" value="CBH98278.1"/>
    <property type="molecule type" value="Genomic_DNA"/>
</dbReference>
<organism evidence="3">
    <name type="scientific">mine drainage metagenome</name>
    <dbReference type="NCBI Taxonomy" id="410659"/>
    <lineage>
        <taxon>unclassified sequences</taxon>
        <taxon>metagenomes</taxon>
        <taxon>ecological metagenomes</taxon>
    </lineage>
</organism>
<keyword evidence="2" id="KW-1133">Transmembrane helix</keyword>
<dbReference type="AlphaFoldDB" id="E6PTM1"/>
<accession>E6PTM1</accession>
<sequence>MMDTPGLPLPAARCLSKDQAAAYLGIGATLFDQLGVPCVFLGRRRVYDKVDLDAWLDDHKGERRRARKEDSQWPVTKVCIGDRIPASGGSTPRSPTASAYAKALGLNTEKKPRRCLPNASSTPTASIISALSPSDPGKKLLSGISN</sequence>
<feature type="compositionally biased region" description="Low complexity" evidence="1">
    <location>
        <begin position="119"/>
        <end position="132"/>
    </location>
</feature>
<keyword evidence="2" id="KW-0812">Transmembrane</keyword>
<reference evidence="3" key="1">
    <citation type="submission" date="2009-10" db="EMBL/GenBank/DDBJ databases">
        <title>Diversity of trophic interactions inside an arsenic-rich microbial ecosystem.</title>
        <authorList>
            <person name="Bertin P.N."/>
            <person name="Heinrich-Salmeron A."/>
            <person name="Pelletier E."/>
            <person name="Goulhen-Chollet F."/>
            <person name="Arsene-Ploetze F."/>
            <person name="Gallien S."/>
            <person name="Calteau A."/>
            <person name="Vallenet D."/>
            <person name="Casiot C."/>
            <person name="Chane-Woon-Ming B."/>
            <person name="Giloteaux L."/>
            <person name="Barakat M."/>
            <person name="Bonnefoy V."/>
            <person name="Bruneel O."/>
            <person name="Chandler M."/>
            <person name="Cleiss J."/>
            <person name="Duran R."/>
            <person name="Elbaz-Poulichet F."/>
            <person name="Fonknechten N."/>
            <person name="Lauga B."/>
            <person name="Mornico D."/>
            <person name="Ortet P."/>
            <person name="Schaeffer C."/>
            <person name="Siguier P."/>
            <person name="Alexander Thil Smith A."/>
            <person name="Van Dorsselaer A."/>
            <person name="Weissenbach J."/>
            <person name="Medigue C."/>
            <person name="Le Paslier D."/>
        </authorList>
    </citation>
    <scope>NUCLEOTIDE SEQUENCE</scope>
</reference>
<name>E6PTM1_9ZZZZ</name>
<evidence type="ECO:0000256" key="1">
    <source>
        <dbReference type="SAM" id="MobiDB-lite"/>
    </source>
</evidence>
<evidence type="ECO:0008006" key="4">
    <source>
        <dbReference type="Google" id="ProtNLM"/>
    </source>
</evidence>
<gene>
    <name evidence="3" type="ORF">CARN2_3754</name>
</gene>
<evidence type="ECO:0000313" key="3">
    <source>
        <dbReference type="EMBL" id="CBH98278.1"/>
    </source>
</evidence>
<comment type="caution">
    <text evidence="3">The sequence shown here is derived from an EMBL/GenBank/DDBJ whole genome shotgun (WGS) entry which is preliminary data.</text>
</comment>